<reference evidence="2" key="2">
    <citation type="submission" date="2015-07" db="EMBL/GenBank/DDBJ databases">
        <title>The genome sequence of Plasmodium falciparum RAJ116.</title>
        <authorList>
            <consortium name="The Broad Institute Genome Sequencing Platform"/>
            <person name="Volkman S.K."/>
            <person name="Neafsey D.E."/>
            <person name="Dash A.P."/>
            <person name="Chitnis C.E."/>
            <person name="Hartl D.L."/>
            <person name="Young S.K."/>
            <person name="Kodira C.D."/>
            <person name="Zeng Q."/>
            <person name="Koehrsen M."/>
            <person name="Godfrey P."/>
            <person name="Alvarado L."/>
            <person name="Berlin A."/>
            <person name="Borenstein D."/>
            <person name="Chen Z."/>
            <person name="Engels R."/>
            <person name="Freedman E."/>
            <person name="Gellesch M."/>
            <person name="Goldberg J."/>
            <person name="Griggs A."/>
            <person name="Gujja S."/>
            <person name="Heiman D."/>
            <person name="Hepburn T."/>
            <person name="Howarth C."/>
            <person name="Jen D."/>
            <person name="Larson L."/>
            <person name="Lewis B."/>
            <person name="Mehta T."/>
            <person name="Park D."/>
            <person name="Pearson M."/>
            <person name="Roberts A."/>
            <person name="Saif S."/>
            <person name="Shea T."/>
            <person name="Shenoy N."/>
            <person name="Sisk P."/>
            <person name="Stolte C."/>
            <person name="Sykes S."/>
            <person name="Walk T."/>
            <person name="White J."/>
            <person name="Yandava C."/>
            <person name="Wirth D.F."/>
            <person name="Nusbaum C."/>
            <person name="Birren B."/>
        </authorList>
    </citation>
    <scope>NUCLEOTIDE SEQUENCE [LARGE SCALE GENOMIC DNA]</scope>
    <source>
        <strain evidence="2">RAJ116</strain>
    </source>
</reference>
<dbReference type="Proteomes" id="UP000054566">
    <property type="component" value="Unassembled WGS sequence"/>
</dbReference>
<sequence length="242" mass="29185">MYNCLKSIENRNNNRDIKNNKIEGESTDSLYTSSSEDEYNDRHDNIKKIKKRTDIENEIILLKNIRPFPTIYWLINKNICGYISHLEKINIIKNIENFINHPGEEFKLLRYYLIYDHLKYIVIRLRHIHKRILIFFYNYFLNSEYFISQHKQNNHLSNIDLYKNNPFSQIFEITPIIQSYYEKYPIDFNSICEILRKINTLRIKGIGGISNFLTLKCIHLYFASHLSYPNTVGYIIEEYFKS</sequence>
<name>A0A0L0D0V5_PLAFA</name>
<reference evidence="2" key="1">
    <citation type="submission" date="2015-07" db="EMBL/GenBank/DDBJ databases">
        <title>Annotation of Plasmodium falciparum RAJ116.</title>
        <authorList>
            <consortium name="The Broad Institute Genome Sequencing Platform"/>
            <person name="Volkman S.K."/>
            <person name="Neafsey D.E."/>
            <person name="Dash A.P."/>
            <person name="Chitnis C.E."/>
            <person name="Hartl D.L."/>
            <person name="Young S.K."/>
            <person name="Zeng Q."/>
            <person name="Koehrsen M."/>
            <person name="Alvarado L."/>
            <person name="Berlin A."/>
            <person name="Borenstein D."/>
            <person name="Chapman S.B."/>
            <person name="Chen Z."/>
            <person name="Engels R."/>
            <person name="Freedman E."/>
            <person name="Gellesch M."/>
            <person name="Goldberg J."/>
            <person name="Griggs A."/>
            <person name="Gujja S."/>
            <person name="Heilman E.R."/>
            <person name="Heiman D.I."/>
            <person name="Howarth C."/>
            <person name="Jen D."/>
            <person name="Larson L."/>
            <person name="Mehta T."/>
            <person name="Neiman D."/>
            <person name="Park D."/>
            <person name="Pearson M."/>
            <person name="Roberts A."/>
            <person name="Saif S."/>
            <person name="Shea T."/>
            <person name="Shenoy N."/>
            <person name="Sisk P."/>
            <person name="Stolte C."/>
            <person name="Sykes S."/>
            <person name="Walk T."/>
            <person name="White J."/>
            <person name="Yandava C."/>
            <person name="Haas B."/>
            <person name="Henn M.R."/>
            <person name="Nusbaum C."/>
            <person name="Birren B."/>
        </authorList>
    </citation>
    <scope>NUCLEOTIDE SEQUENCE [LARGE SCALE GENOMIC DNA]</scope>
    <source>
        <strain evidence="2">RAJ116</strain>
    </source>
</reference>
<evidence type="ECO:0000313" key="1">
    <source>
        <dbReference type="EMBL" id="KNC38173.1"/>
    </source>
</evidence>
<accession>A0A0L0D0V5</accession>
<dbReference type="InterPro" id="IPR007511">
    <property type="entry name" value="DUF501"/>
</dbReference>
<proteinExistence type="predicted"/>
<organism evidence="1 2">
    <name type="scientific">Plasmodium falciparum RAJ116</name>
    <dbReference type="NCBI Taxonomy" id="580058"/>
    <lineage>
        <taxon>Eukaryota</taxon>
        <taxon>Sar</taxon>
        <taxon>Alveolata</taxon>
        <taxon>Apicomplexa</taxon>
        <taxon>Aconoidasida</taxon>
        <taxon>Haemosporida</taxon>
        <taxon>Plasmodiidae</taxon>
        <taxon>Plasmodium</taxon>
        <taxon>Plasmodium (Laverania)</taxon>
    </lineage>
</organism>
<gene>
    <name evidence="1" type="ORF">PFLG_03178</name>
</gene>
<dbReference type="EMBL" id="GG664940">
    <property type="protein sequence ID" value="KNC38173.1"/>
    <property type="molecule type" value="Genomic_DNA"/>
</dbReference>
<dbReference type="OrthoDB" id="378649at2759"/>
<protein>
    <submittedName>
        <fullName evidence="1">Uncharacterized protein</fullName>
    </submittedName>
</protein>
<dbReference type="Pfam" id="PF04417">
    <property type="entry name" value="DUF501"/>
    <property type="match status" value="1"/>
</dbReference>
<dbReference type="AlphaFoldDB" id="A0A0L0D0V5"/>
<evidence type="ECO:0000313" key="2">
    <source>
        <dbReference type="Proteomes" id="UP000054566"/>
    </source>
</evidence>